<comment type="caution">
    <text evidence="1">The sequence shown here is derived from an EMBL/GenBank/DDBJ whole genome shotgun (WGS) entry which is preliminary data.</text>
</comment>
<sequence>MHEILMACLARRSTTKQLLSLLPLLVIQTKLDIQLISVEAKYLSLQAGATNLVSGSNWHTADKNYHEDYANLLSHVTDVAAQTCLCHSTCSSNTLKHGSQSSFSPRGILEGISVGTLIETEEFFAQESIFAIVCSLSFVCGRILKVGQVETQVERDGPRAEIEQLAEMS</sequence>
<dbReference type="AlphaFoldDB" id="A0A5N5JCV4"/>
<keyword evidence="2" id="KW-1185">Reference proteome</keyword>
<evidence type="ECO:0000313" key="1">
    <source>
        <dbReference type="EMBL" id="KAB5516416.1"/>
    </source>
</evidence>
<protein>
    <submittedName>
        <fullName evidence="1">Uncharacterized protein</fullName>
    </submittedName>
</protein>
<gene>
    <name evidence="1" type="ORF">DKX38_027064</name>
</gene>
<dbReference type="Proteomes" id="UP000326939">
    <property type="component" value="Chromosome 17"/>
</dbReference>
<dbReference type="EMBL" id="VDCV01000017">
    <property type="protein sequence ID" value="KAB5516416.1"/>
    <property type="molecule type" value="Genomic_DNA"/>
</dbReference>
<evidence type="ECO:0000313" key="2">
    <source>
        <dbReference type="Proteomes" id="UP000326939"/>
    </source>
</evidence>
<name>A0A5N5JCV4_9ROSI</name>
<organism evidence="1 2">
    <name type="scientific">Salix brachista</name>
    <dbReference type="NCBI Taxonomy" id="2182728"/>
    <lineage>
        <taxon>Eukaryota</taxon>
        <taxon>Viridiplantae</taxon>
        <taxon>Streptophyta</taxon>
        <taxon>Embryophyta</taxon>
        <taxon>Tracheophyta</taxon>
        <taxon>Spermatophyta</taxon>
        <taxon>Magnoliopsida</taxon>
        <taxon>eudicotyledons</taxon>
        <taxon>Gunneridae</taxon>
        <taxon>Pentapetalae</taxon>
        <taxon>rosids</taxon>
        <taxon>fabids</taxon>
        <taxon>Malpighiales</taxon>
        <taxon>Salicaceae</taxon>
        <taxon>Saliceae</taxon>
        <taxon>Salix</taxon>
    </lineage>
</organism>
<accession>A0A5N5JCV4</accession>
<proteinExistence type="predicted"/>
<reference evidence="2" key="1">
    <citation type="journal article" date="2019" name="Gigascience">
        <title>De novo genome assembly of the endangered Acer yangbiense, a plant species with extremely small populations endemic to Yunnan Province, China.</title>
        <authorList>
            <person name="Yang J."/>
            <person name="Wariss H.M."/>
            <person name="Tao L."/>
            <person name="Zhang R."/>
            <person name="Yun Q."/>
            <person name="Hollingsworth P."/>
            <person name="Dao Z."/>
            <person name="Luo G."/>
            <person name="Guo H."/>
            <person name="Ma Y."/>
            <person name="Sun W."/>
        </authorList>
    </citation>
    <scope>NUCLEOTIDE SEQUENCE [LARGE SCALE GENOMIC DNA]</scope>
    <source>
        <strain evidence="2">cv. br00</strain>
    </source>
</reference>